<dbReference type="Gene3D" id="3.40.980.20">
    <property type="entry name" value="Four-carbon acid sugar kinase, nucleotide binding domain"/>
    <property type="match status" value="1"/>
</dbReference>
<comment type="similarity">
    <text evidence="1">Belongs to the four-carbon acid sugar kinase family.</text>
</comment>
<reference evidence="9 10" key="1">
    <citation type="submission" date="2019-02" db="EMBL/GenBank/DDBJ databases">
        <title>Draft genome sequences of novel Actinobacteria.</title>
        <authorList>
            <person name="Sahin N."/>
            <person name="Ay H."/>
            <person name="Saygin H."/>
        </authorList>
    </citation>
    <scope>NUCLEOTIDE SEQUENCE [LARGE SCALE GENOMIC DNA]</scope>
    <source>
        <strain evidence="9 10">8K307</strain>
    </source>
</reference>
<evidence type="ECO:0000256" key="1">
    <source>
        <dbReference type="ARBA" id="ARBA00005715"/>
    </source>
</evidence>
<keyword evidence="10" id="KW-1185">Reference proteome</keyword>
<keyword evidence="3" id="KW-0547">Nucleotide-binding</keyword>
<name>A0A4R5A0K1_9ACTN</name>
<dbReference type="Gene3D" id="3.40.50.10840">
    <property type="entry name" value="Putative sugar-binding, N-terminal domain"/>
    <property type="match status" value="1"/>
</dbReference>
<keyword evidence="6" id="KW-0119">Carbohydrate metabolism</keyword>
<proteinExistence type="inferred from homology"/>
<dbReference type="InterPro" id="IPR042213">
    <property type="entry name" value="NBD_C_sf"/>
</dbReference>
<dbReference type="InterPro" id="IPR037051">
    <property type="entry name" value="4-carb_acid_sugar_kinase_N_sf"/>
</dbReference>
<dbReference type="GO" id="GO:0005524">
    <property type="term" value="F:ATP binding"/>
    <property type="evidence" value="ECO:0007669"/>
    <property type="project" value="UniProtKB-KW"/>
</dbReference>
<dbReference type="Proteomes" id="UP000295217">
    <property type="component" value="Unassembled WGS sequence"/>
</dbReference>
<evidence type="ECO:0000256" key="6">
    <source>
        <dbReference type="ARBA" id="ARBA00023277"/>
    </source>
</evidence>
<protein>
    <submittedName>
        <fullName evidence="9">Four-carbon acid sugar kinase family protein</fullName>
    </submittedName>
</protein>
<keyword evidence="5" id="KW-0067">ATP-binding</keyword>
<keyword evidence="2" id="KW-0808">Transferase</keyword>
<sequence length="415" mass="43069">MIAAAFYGDDFTGSVDALVQFRRAGCTGVLVTSPDGVKGALGGDPDVVGIAGIARSLPADELDAEVRPALELLRDLDVPVVQYKACSTADSSPVVGSLGRVIEIGRDVFGPAAVPVQFAQPDFGRYTFFGHHFARDGEVVYRLDRQPTMAHHPVTPATESDLARHLGAQTAQPVGALHWTAYDGDADAVVRAWRESAAAAVVCDGFADEHLDLIGRAVLTSDAQRFVLGAGGLSLGIGRALGRTGGVPPTSATPAPGPTLVLSGSGSPRTAAQLAAAERTGWSTVHLLVPGAADEAIARHAAGADVVVHTTRPGPSATSREIEERLAQVGAACLARDPRTRLIVCGGDTSGNVLRRLGVDTLSVAALPWDNVALCHAMGGPYDRPVEVVLKGGQMGHEDLFDDVRSGRSRGNDAH</sequence>
<evidence type="ECO:0000259" key="7">
    <source>
        <dbReference type="Pfam" id="PF07005"/>
    </source>
</evidence>
<gene>
    <name evidence="9" type="ORF">E1262_25845</name>
</gene>
<keyword evidence="4 9" id="KW-0418">Kinase</keyword>
<dbReference type="InterPro" id="IPR010737">
    <property type="entry name" value="4-carb_acid_sugar_kinase_N"/>
</dbReference>
<evidence type="ECO:0000313" key="9">
    <source>
        <dbReference type="EMBL" id="TDD65288.1"/>
    </source>
</evidence>
<accession>A0A4R5A0K1</accession>
<evidence type="ECO:0000259" key="8">
    <source>
        <dbReference type="Pfam" id="PF17042"/>
    </source>
</evidence>
<dbReference type="EMBL" id="SMLB01000054">
    <property type="protein sequence ID" value="TDD65288.1"/>
    <property type="molecule type" value="Genomic_DNA"/>
</dbReference>
<dbReference type="OrthoDB" id="191465at2"/>
<organism evidence="9 10">
    <name type="scientific">Jiangella aurantiaca</name>
    <dbReference type="NCBI Taxonomy" id="2530373"/>
    <lineage>
        <taxon>Bacteria</taxon>
        <taxon>Bacillati</taxon>
        <taxon>Actinomycetota</taxon>
        <taxon>Actinomycetes</taxon>
        <taxon>Jiangellales</taxon>
        <taxon>Jiangellaceae</taxon>
        <taxon>Jiangella</taxon>
    </lineage>
</organism>
<evidence type="ECO:0000256" key="5">
    <source>
        <dbReference type="ARBA" id="ARBA00022840"/>
    </source>
</evidence>
<feature type="domain" description="Four-carbon acid sugar kinase N-terminal" evidence="7">
    <location>
        <begin position="5"/>
        <end position="234"/>
    </location>
</feature>
<comment type="caution">
    <text evidence="9">The sequence shown here is derived from an EMBL/GenBank/DDBJ whole genome shotgun (WGS) entry which is preliminary data.</text>
</comment>
<evidence type="ECO:0000313" key="10">
    <source>
        <dbReference type="Proteomes" id="UP000295217"/>
    </source>
</evidence>
<evidence type="ECO:0000256" key="3">
    <source>
        <dbReference type="ARBA" id="ARBA00022741"/>
    </source>
</evidence>
<evidence type="ECO:0000256" key="4">
    <source>
        <dbReference type="ARBA" id="ARBA00022777"/>
    </source>
</evidence>
<dbReference type="AlphaFoldDB" id="A0A4R5A0K1"/>
<dbReference type="InterPro" id="IPR031475">
    <property type="entry name" value="NBD_C"/>
</dbReference>
<evidence type="ECO:0000256" key="2">
    <source>
        <dbReference type="ARBA" id="ARBA00022679"/>
    </source>
</evidence>
<dbReference type="RefSeq" id="WP_132107060.1">
    <property type="nucleotide sequence ID" value="NZ_SMLB01000054.1"/>
</dbReference>
<feature type="domain" description="Four-carbon acid sugar kinase nucleotide binding" evidence="8">
    <location>
        <begin position="260"/>
        <end position="401"/>
    </location>
</feature>
<dbReference type="GO" id="GO:0016301">
    <property type="term" value="F:kinase activity"/>
    <property type="evidence" value="ECO:0007669"/>
    <property type="project" value="UniProtKB-KW"/>
</dbReference>
<dbReference type="SUPFAM" id="SSF142764">
    <property type="entry name" value="YgbK-like"/>
    <property type="match status" value="1"/>
</dbReference>
<dbReference type="Pfam" id="PF17042">
    <property type="entry name" value="NBD_C"/>
    <property type="match status" value="1"/>
</dbReference>
<dbReference type="Pfam" id="PF07005">
    <property type="entry name" value="SBD_N"/>
    <property type="match status" value="1"/>
</dbReference>